<evidence type="ECO:0000313" key="2">
    <source>
        <dbReference type="Proteomes" id="UP000701853"/>
    </source>
</evidence>
<organism evidence="1 2">
    <name type="scientific">Gossypium anomalum</name>
    <dbReference type="NCBI Taxonomy" id="47600"/>
    <lineage>
        <taxon>Eukaryota</taxon>
        <taxon>Viridiplantae</taxon>
        <taxon>Streptophyta</taxon>
        <taxon>Embryophyta</taxon>
        <taxon>Tracheophyta</taxon>
        <taxon>Spermatophyta</taxon>
        <taxon>Magnoliopsida</taxon>
        <taxon>eudicotyledons</taxon>
        <taxon>Gunneridae</taxon>
        <taxon>Pentapetalae</taxon>
        <taxon>rosids</taxon>
        <taxon>malvids</taxon>
        <taxon>Malvales</taxon>
        <taxon>Malvaceae</taxon>
        <taxon>Malvoideae</taxon>
        <taxon>Gossypium</taxon>
    </lineage>
</organism>
<name>A0A8J6CTI5_9ROSI</name>
<dbReference type="Proteomes" id="UP000701853">
    <property type="component" value="Chromosome 11"/>
</dbReference>
<comment type="caution">
    <text evidence="1">The sequence shown here is derived from an EMBL/GenBank/DDBJ whole genome shotgun (WGS) entry which is preliminary data.</text>
</comment>
<sequence>MAENKLSGHLFSLNSTRPIRFSIEDDNSLRAVPLNSRYLNLSMVSKISGKISNFEQSSR</sequence>
<accession>A0A8J6CTI5</accession>
<evidence type="ECO:0000313" key="1">
    <source>
        <dbReference type="EMBL" id="KAG8479408.1"/>
    </source>
</evidence>
<protein>
    <submittedName>
        <fullName evidence="1">Uncharacterized protein</fullName>
    </submittedName>
</protein>
<dbReference type="AlphaFoldDB" id="A0A8J6CTI5"/>
<reference evidence="1 2" key="1">
    <citation type="journal article" date="2021" name="bioRxiv">
        <title>The Gossypium anomalum genome as a resource for cotton improvement and evolutionary analysis of hybrid incompatibility.</title>
        <authorList>
            <person name="Grover C.E."/>
            <person name="Yuan D."/>
            <person name="Arick M.A."/>
            <person name="Miller E.R."/>
            <person name="Hu G."/>
            <person name="Peterson D.G."/>
            <person name="Wendel J.F."/>
            <person name="Udall J.A."/>
        </authorList>
    </citation>
    <scope>NUCLEOTIDE SEQUENCE [LARGE SCALE GENOMIC DNA]</scope>
    <source>
        <strain evidence="1">JFW-Udall</strain>
        <tissue evidence="1">Leaf</tissue>
    </source>
</reference>
<dbReference type="EMBL" id="JAHUZN010000011">
    <property type="protein sequence ID" value="KAG8479408.1"/>
    <property type="molecule type" value="Genomic_DNA"/>
</dbReference>
<dbReference type="OrthoDB" id="10414709at2759"/>
<gene>
    <name evidence="1" type="ORF">CXB51_029125</name>
</gene>
<keyword evidence="2" id="KW-1185">Reference proteome</keyword>
<proteinExistence type="predicted"/>